<sequence length="90" mass="9809">MLKLVAVVYTGILVAVFSVGILVGNGGGSSPSGVLVPIHGHTHEQIYEVMVPDSMAEMFSEEEGYFSCDSLQLCHISPEVMEMEMDHHEE</sequence>
<evidence type="ECO:0000313" key="2">
    <source>
        <dbReference type="EMBL" id="KKK48880.1"/>
    </source>
</evidence>
<proteinExistence type="predicted"/>
<accession>A0A0F8WKZ7</accession>
<evidence type="ECO:0000256" key="1">
    <source>
        <dbReference type="SAM" id="Phobius"/>
    </source>
</evidence>
<dbReference type="EMBL" id="LAZR01068842">
    <property type="protein sequence ID" value="KKK48880.1"/>
    <property type="molecule type" value="Genomic_DNA"/>
</dbReference>
<organism evidence="2">
    <name type="scientific">marine sediment metagenome</name>
    <dbReference type="NCBI Taxonomy" id="412755"/>
    <lineage>
        <taxon>unclassified sequences</taxon>
        <taxon>metagenomes</taxon>
        <taxon>ecological metagenomes</taxon>
    </lineage>
</organism>
<keyword evidence="1" id="KW-1133">Transmembrane helix</keyword>
<gene>
    <name evidence="2" type="ORF">LCGC14_3140670</name>
</gene>
<keyword evidence="1" id="KW-0472">Membrane</keyword>
<comment type="caution">
    <text evidence="2">The sequence shown here is derived from an EMBL/GenBank/DDBJ whole genome shotgun (WGS) entry which is preliminary data.</text>
</comment>
<dbReference type="AlphaFoldDB" id="A0A0F8WKZ7"/>
<feature type="transmembrane region" description="Helical" evidence="1">
    <location>
        <begin position="6"/>
        <end position="24"/>
    </location>
</feature>
<protein>
    <submittedName>
        <fullName evidence="2">Uncharacterized protein</fullName>
    </submittedName>
</protein>
<keyword evidence="1" id="KW-0812">Transmembrane</keyword>
<reference evidence="2" key="1">
    <citation type="journal article" date="2015" name="Nature">
        <title>Complex archaea that bridge the gap between prokaryotes and eukaryotes.</title>
        <authorList>
            <person name="Spang A."/>
            <person name="Saw J.H."/>
            <person name="Jorgensen S.L."/>
            <person name="Zaremba-Niedzwiedzka K."/>
            <person name="Martijn J."/>
            <person name="Lind A.E."/>
            <person name="van Eijk R."/>
            <person name="Schleper C."/>
            <person name="Guy L."/>
            <person name="Ettema T.J."/>
        </authorList>
    </citation>
    <scope>NUCLEOTIDE SEQUENCE</scope>
</reference>
<name>A0A0F8WKZ7_9ZZZZ</name>